<sequence>MPYATSPPKICAQPLNENQMPVRLPCSLVVYHCEVMRAKPGVTAASHTPSMNLMATAPEKSWTAAKQASTRPQAMIQDALYLPMGRRWRRRLVGYSQAR</sequence>
<evidence type="ECO:0000313" key="1">
    <source>
        <dbReference type="EMBL" id="KAH9832130.1"/>
    </source>
</evidence>
<proteinExistence type="predicted"/>
<dbReference type="AlphaFoldDB" id="A0A9W7SUR7"/>
<protein>
    <submittedName>
        <fullName evidence="1">Uncharacterized protein</fullName>
    </submittedName>
</protein>
<evidence type="ECO:0000313" key="2">
    <source>
        <dbReference type="Proteomes" id="UP001138500"/>
    </source>
</evidence>
<gene>
    <name evidence="1" type="ORF">Tdes44962_MAKER08847</name>
</gene>
<reference evidence="1 2" key="1">
    <citation type="journal article" date="2018" name="IMA Fungus">
        <title>IMA Genome-F 10: Nine draft genome sequences of Claviceps purpurea s.lat., including C. arundinis, C. humidiphila, and C. cf. spartinae, pseudomolecules for the pitch canker pathogen Fusarium circinatum, draft genome of Davidsoniella eucalypti, Grosmannia galeiformis, Quambalaria eucalypti, and Teratosphaeria destructans.</title>
        <authorList>
            <person name="Wingfield B.D."/>
            <person name="Liu M."/>
            <person name="Nguyen H.D."/>
            <person name="Lane F.A."/>
            <person name="Morgan S.W."/>
            <person name="De Vos L."/>
            <person name="Wilken P.M."/>
            <person name="Duong T.A."/>
            <person name="Aylward J."/>
            <person name="Coetzee M.P."/>
            <person name="Dadej K."/>
            <person name="De Beer Z.W."/>
            <person name="Findlay W."/>
            <person name="Havenga M."/>
            <person name="Kolarik M."/>
            <person name="Menzies J.G."/>
            <person name="Naidoo K."/>
            <person name="Pochopski O."/>
            <person name="Shoukouhi P."/>
            <person name="Santana Q.C."/>
            <person name="Seifert K.A."/>
            <person name="Soal N."/>
            <person name="Steenkamp E.T."/>
            <person name="Tatham C.T."/>
            <person name="van der Nest M.A."/>
            <person name="Wingfield M.J."/>
        </authorList>
    </citation>
    <scope>NUCLEOTIDE SEQUENCE [LARGE SCALE GENOMIC DNA]</scope>
    <source>
        <strain evidence="1">CMW44962</strain>
    </source>
</reference>
<comment type="caution">
    <text evidence="1">The sequence shown here is derived from an EMBL/GenBank/DDBJ whole genome shotgun (WGS) entry which is preliminary data.</text>
</comment>
<reference evidence="1 2" key="2">
    <citation type="journal article" date="2021" name="Curr. Genet.">
        <title>Genetic response to nitrogen starvation in the aggressive Eucalyptus foliar pathogen Teratosphaeria destructans.</title>
        <authorList>
            <person name="Havenga M."/>
            <person name="Wingfield B.D."/>
            <person name="Wingfield M.J."/>
            <person name="Dreyer L.L."/>
            <person name="Roets F."/>
            <person name="Aylward J."/>
        </authorList>
    </citation>
    <scope>NUCLEOTIDE SEQUENCE [LARGE SCALE GENOMIC DNA]</scope>
    <source>
        <strain evidence="1">CMW44962</strain>
    </source>
</reference>
<keyword evidence="2" id="KW-1185">Reference proteome</keyword>
<accession>A0A9W7SUR7</accession>
<dbReference type="Proteomes" id="UP001138500">
    <property type="component" value="Unassembled WGS sequence"/>
</dbReference>
<dbReference type="EMBL" id="RIBY02001136">
    <property type="protein sequence ID" value="KAH9832130.1"/>
    <property type="molecule type" value="Genomic_DNA"/>
</dbReference>
<organism evidence="1 2">
    <name type="scientific">Teratosphaeria destructans</name>
    <dbReference type="NCBI Taxonomy" id="418781"/>
    <lineage>
        <taxon>Eukaryota</taxon>
        <taxon>Fungi</taxon>
        <taxon>Dikarya</taxon>
        <taxon>Ascomycota</taxon>
        <taxon>Pezizomycotina</taxon>
        <taxon>Dothideomycetes</taxon>
        <taxon>Dothideomycetidae</taxon>
        <taxon>Mycosphaerellales</taxon>
        <taxon>Teratosphaeriaceae</taxon>
        <taxon>Teratosphaeria</taxon>
    </lineage>
</organism>
<name>A0A9W7SUR7_9PEZI</name>